<protein>
    <submittedName>
        <fullName evidence="2">Uncharacterized protein</fullName>
    </submittedName>
</protein>
<feature type="region of interest" description="Disordered" evidence="1">
    <location>
        <begin position="18"/>
        <end position="43"/>
    </location>
</feature>
<dbReference type="AlphaFoldDB" id="A0A9Q0S598"/>
<dbReference type="OrthoDB" id="8068043at2759"/>
<evidence type="ECO:0000313" key="3">
    <source>
        <dbReference type="Proteomes" id="UP001151699"/>
    </source>
</evidence>
<proteinExistence type="predicted"/>
<name>A0A9Q0S598_9DIPT</name>
<evidence type="ECO:0000313" key="2">
    <source>
        <dbReference type="EMBL" id="KAJ6643945.1"/>
    </source>
</evidence>
<evidence type="ECO:0000256" key="1">
    <source>
        <dbReference type="SAM" id="MobiDB-lite"/>
    </source>
</evidence>
<gene>
    <name evidence="2" type="ORF">Bhyg_08910</name>
</gene>
<dbReference type="EMBL" id="WJQU01000002">
    <property type="protein sequence ID" value="KAJ6643945.1"/>
    <property type="molecule type" value="Genomic_DNA"/>
</dbReference>
<comment type="caution">
    <text evidence="2">The sequence shown here is derived from an EMBL/GenBank/DDBJ whole genome shotgun (WGS) entry which is preliminary data.</text>
</comment>
<organism evidence="2 3">
    <name type="scientific">Pseudolycoriella hygida</name>
    <dbReference type="NCBI Taxonomy" id="35572"/>
    <lineage>
        <taxon>Eukaryota</taxon>
        <taxon>Metazoa</taxon>
        <taxon>Ecdysozoa</taxon>
        <taxon>Arthropoda</taxon>
        <taxon>Hexapoda</taxon>
        <taxon>Insecta</taxon>
        <taxon>Pterygota</taxon>
        <taxon>Neoptera</taxon>
        <taxon>Endopterygota</taxon>
        <taxon>Diptera</taxon>
        <taxon>Nematocera</taxon>
        <taxon>Sciaroidea</taxon>
        <taxon>Sciaridae</taxon>
        <taxon>Pseudolycoriella</taxon>
    </lineage>
</organism>
<dbReference type="Proteomes" id="UP001151699">
    <property type="component" value="Chromosome B"/>
</dbReference>
<sequence>MSIDEFTHVTALVRGLHAPPKNVSRPKSMEKTGVTDDNDDPIDHHTYTHPFPTREQPFPQTSFSIPSLVVTGIDNTDHPFGSGSGNRRFSNFNLGLRRFSASFMVRIYNANCVIDIKKGESTVPWGKPQFMGKKSEVQFPICTHCTLPERDD</sequence>
<accession>A0A9Q0S598</accession>
<keyword evidence="3" id="KW-1185">Reference proteome</keyword>
<reference evidence="2" key="1">
    <citation type="submission" date="2022-07" db="EMBL/GenBank/DDBJ databases">
        <authorList>
            <person name="Trinca V."/>
            <person name="Uliana J.V.C."/>
            <person name="Torres T.T."/>
            <person name="Ward R.J."/>
            <person name="Monesi N."/>
        </authorList>
    </citation>
    <scope>NUCLEOTIDE SEQUENCE</scope>
    <source>
        <strain evidence="2">HSMRA1968</strain>
        <tissue evidence="2">Whole embryos</tissue>
    </source>
</reference>